<proteinExistence type="predicted"/>
<evidence type="ECO:0000313" key="1">
    <source>
        <dbReference type="EMBL" id="SNT29611.1"/>
    </source>
</evidence>
<dbReference type="OrthoDB" id="8563470at2"/>
<organism evidence="1 2">
    <name type="scientific">Granulicella rosea</name>
    <dbReference type="NCBI Taxonomy" id="474952"/>
    <lineage>
        <taxon>Bacteria</taxon>
        <taxon>Pseudomonadati</taxon>
        <taxon>Acidobacteriota</taxon>
        <taxon>Terriglobia</taxon>
        <taxon>Terriglobales</taxon>
        <taxon>Acidobacteriaceae</taxon>
        <taxon>Granulicella</taxon>
    </lineage>
</organism>
<reference evidence="1 2" key="1">
    <citation type="submission" date="2017-06" db="EMBL/GenBank/DDBJ databases">
        <authorList>
            <person name="Kim H.J."/>
            <person name="Triplett B.A."/>
        </authorList>
    </citation>
    <scope>NUCLEOTIDE SEQUENCE [LARGE SCALE GENOMIC DNA]</scope>
    <source>
        <strain evidence="1 2">DSM 18704</strain>
    </source>
</reference>
<dbReference type="AlphaFoldDB" id="A0A239LGK8"/>
<dbReference type="InterPro" id="IPR018841">
    <property type="entry name" value="DUF2442"/>
</dbReference>
<protein>
    <recommendedName>
        <fullName evidence="3">DUF2442 domain-containing protein</fullName>
    </recommendedName>
</protein>
<dbReference type="Proteomes" id="UP000198356">
    <property type="component" value="Unassembled WGS sequence"/>
</dbReference>
<evidence type="ECO:0000313" key="2">
    <source>
        <dbReference type="Proteomes" id="UP000198356"/>
    </source>
</evidence>
<dbReference type="EMBL" id="FZOU01000007">
    <property type="protein sequence ID" value="SNT29611.1"/>
    <property type="molecule type" value="Genomic_DNA"/>
</dbReference>
<gene>
    <name evidence="1" type="ORF">SAMN05421770_10718</name>
</gene>
<accession>A0A239LGK8</accession>
<sequence length="114" mass="12846">MVTQQEHDEALERGRELIRNNPGAVRVRFDKELRQVIVELNRGFSITFPPERAQGLENASDEDLSEIEINSSGLGIYFPRIDADLWVPALAKGRFGNDRWEAAWAAAHSQDKAA</sequence>
<dbReference type="RefSeq" id="WP_089409654.1">
    <property type="nucleotide sequence ID" value="NZ_FZOU01000007.1"/>
</dbReference>
<dbReference type="Pfam" id="PF10387">
    <property type="entry name" value="DUF2442"/>
    <property type="match status" value="1"/>
</dbReference>
<keyword evidence="2" id="KW-1185">Reference proteome</keyword>
<evidence type="ECO:0008006" key="3">
    <source>
        <dbReference type="Google" id="ProtNLM"/>
    </source>
</evidence>
<dbReference type="Gene3D" id="3.30.2020.40">
    <property type="entry name" value="Uncharacterised protein PF10387, DUF2442"/>
    <property type="match status" value="1"/>
</dbReference>
<name>A0A239LGK8_9BACT</name>